<evidence type="ECO:0000256" key="12">
    <source>
        <dbReference type="ARBA" id="ARBA00047880"/>
    </source>
</evidence>
<dbReference type="SUPFAM" id="SSF82114">
    <property type="entry name" value="Riboflavin kinase-like"/>
    <property type="match status" value="1"/>
</dbReference>
<evidence type="ECO:0000256" key="9">
    <source>
        <dbReference type="ARBA" id="ARBA00022827"/>
    </source>
</evidence>
<sequence length="306" mass="34514">MQIIQGTTEFELSEKSAVSIGKFDGIHLGHQKLLGNILEQKEQGQKAVVFTFDPPPSVLFGRADDRELMTKKEKRTAFDRMGIDVLIEFPLTAQTAATLPEDFIEDILVKRLRAEYIAAGADVSFGDKGAGNYMLLRSMAKHFGYQVEIIDKIYFNGREISSTYVREELEKGNMETVAKLLGAPYGISETVVHGNRFGRTIGMPTANLLPSETKLLPPRGVYYSEVFIKEMRYAGITNIGYKPTVSDIKQMGVETFIYEFDEDIYGEEMTVRLLSYKRPEEKFDGKAALKEQMIKDIEEGKAFHFG</sequence>
<evidence type="ECO:0000256" key="7">
    <source>
        <dbReference type="ARBA" id="ARBA00022741"/>
    </source>
</evidence>
<comment type="catalytic activity">
    <reaction evidence="13 14">
        <text>FMN + ATP + H(+) = FAD + diphosphate</text>
        <dbReference type="Rhea" id="RHEA:17237"/>
        <dbReference type="ChEBI" id="CHEBI:15378"/>
        <dbReference type="ChEBI" id="CHEBI:30616"/>
        <dbReference type="ChEBI" id="CHEBI:33019"/>
        <dbReference type="ChEBI" id="CHEBI:57692"/>
        <dbReference type="ChEBI" id="CHEBI:58210"/>
        <dbReference type="EC" id="2.7.7.2"/>
    </reaction>
</comment>
<gene>
    <name evidence="16" type="ORF">V6984_10585</name>
</gene>
<dbReference type="InterPro" id="IPR015864">
    <property type="entry name" value="FAD_synthase"/>
</dbReference>
<comment type="catalytic activity">
    <reaction evidence="12 14">
        <text>riboflavin + ATP = FMN + ADP + H(+)</text>
        <dbReference type="Rhea" id="RHEA:14357"/>
        <dbReference type="ChEBI" id="CHEBI:15378"/>
        <dbReference type="ChEBI" id="CHEBI:30616"/>
        <dbReference type="ChEBI" id="CHEBI:57986"/>
        <dbReference type="ChEBI" id="CHEBI:58210"/>
        <dbReference type="ChEBI" id="CHEBI:456216"/>
        <dbReference type="EC" id="2.7.1.26"/>
    </reaction>
</comment>
<comment type="pathway">
    <text evidence="2 14">Cofactor biosynthesis; FMN biosynthesis; FMN from riboflavin (ATP route): step 1/1.</text>
</comment>
<comment type="similarity">
    <text evidence="14">Belongs to the ribF family.</text>
</comment>
<proteinExistence type="inferred from homology"/>
<evidence type="ECO:0000256" key="14">
    <source>
        <dbReference type="PIRNR" id="PIRNR004491"/>
    </source>
</evidence>
<keyword evidence="9 14" id="KW-0274">FAD</keyword>
<dbReference type="PANTHER" id="PTHR22749">
    <property type="entry name" value="RIBOFLAVIN KINASE/FMN ADENYLYLTRANSFERASE"/>
    <property type="match status" value="1"/>
</dbReference>
<evidence type="ECO:0000256" key="4">
    <source>
        <dbReference type="ARBA" id="ARBA00022643"/>
    </source>
</evidence>
<keyword evidence="8 14" id="KW-0418">Kinase</keyword>
<feature type="domain" description="Riboflavin kinase" evidence="15">
    <location>
        <begin position="180"/>
        <end position="305"/>
    </location>
</feature>
<dbReference type="Pfam" id="PF01687">
    <property type="entry name" value="Flavokinase"/>
    <property type="match status" value="1"/>
</dbReference>
<evidence type="ECO:0000256" key="11">
    <source>
        <dbReference type="ARBA" id="ARBA00023268"/>
    </source>
</evidence>
<evidence type="ECO:0000256" key="13">
    <source>
        <dbReference type="ARBA" id="ARBA00049494"/>
    </source>
</evidence>
<keyword evidence="5 14" id="KW-0808">Transferase</keyword>
<dbReference type="GO" id="GO:0003919">
    <property type="term" value="F:FMN adenylyltransferase activity"/>
    <property type="evidence" value="ECO:0007669"/>
    <property type="project" value="UniProtKB-EC"/>
</dbReference>
<dbReference type="EC" id="2.7.7.2" evidence="14"/>
<dbReference type="InterPro" id="IPR023465">
    <property type="entry name" value="Riboflavin_kinase_dom_sf"/>
</dbReference>
<evidence type="ECO:0000256" key="2">
    <source>
        <dbReference type="ARBA" id="ARBA00005201"/>
    </source>
</evidence>
<dbReference type="EMBL" id="CP146256">
    <property type="protein sequence ID" value="XAH76175.1"/>
    <property type="molecule type" value="Genomic_DNA"/>
</dbReference>
<dbReference type="InterPro" id="IPR023468">
    <property type="entry name" value="Riboflavin_kinase"/>
</dbReference>
<dbReference type="NCBIfam" id="NF004162">
    <property type="entry name" value="PRK05627.1-5"/>
    <property type="match status" value="1"/>
</dbReference>
<evidence type="ECO:0000256" key="1">
    <source>
        <dbReference type="ARBA" id="ARBA00004726"/>
    </source>
</evidence>
<keyword evidence="17" id="KW-1185">Reference proteome</keyword>
<dbReference type="EC" id="2.7.1.26" evidence="14"/>
<dbReference type="PANTHER" id="PTHR22749:SF6">
    <property type="entry name" value="RIBOFLAVIN KINASE"/>
    <property type="match status" value="1"/>
</dbReference>
<evidence type="ECO:0000256" key="6">
    <source>
        <dbReference type="ARBA" id="ARBA00022695"/>
    </source>
</evidence>
<keyword evidence="4 14" id="KW-0288">FMN</keyword>
<reference evidence="16 17" key="1">
    <citation type="submission" date="2024-02" db="EMBL/GenBank/DDBJ databases">
        <title>Bacterial strain from lacustrine sediment.</title>
        <authorList>
            <person name="Petit C."/>
            <person name="Fadhlaoui K."/>
        </authorList>
    </citation>
    <scope>NUCLEOTIDE SEQUENCE [LARGE SCALE GENOMIC DNA]</scope>
    <source>
        <strain evidence="16 17">IPX-CK</strain>
    </source>
</reference>
<dbReference type="CDD" id="cd02064">
    <property type="entry name" value="FAD_synthetase_N"/>
    <property type="match status" value="1"/>
</dbReference>
<dbReference type="InterPro" id="IPR002606">
    <property type="entry name" value="Riboflavin_kinase_bac"/>
</dbReference>
<dbReference type="GO" id="GO:0008531">
    <property type="term" value="F:riboflavin kinase activity"/>
    <property type="evidence" value="ECO:0007669"/>
    <property type="project" value="UniProtKB-EC"/>
</dbReference>
<keyword evidence="3 14" id="KW-0285">Flavoprotein</keyword>
<keyword evidence="7 14" id="KW-0547">Nucleotide-binding</keyword>
<dbReference type="Gene3D" id="3.40.50.620">
    <property type="entry name" value="HUPs"/>
    <property type="match status" value="1"/>
</dbReference>
<dbReference type="InterPro" id="IPR015865">
    <property type="entry name" value="Riboflavin_kinase_bac/euk"/>
</dbReference>
<comment type="pathway">
    <text evidence="1 14">Cofactor biosynthesis; FAD biosynthesis; FAD from FMN: step 1/1.</text>
</comment>
<evidence type="ECO:0000256" key="8">
    <source>
        <dbReference type="ARBA" id="ARBA00022777"/>
    </source>
</evidence>
<evidence type="ECO:0000259" key="15">
    <source>
        <dbReference type="SMART" id="SM00904"/>
    </source>
</evidence>
<dbReference type="InterPro" id="IPR014729">
    <property type="entry name" value="Rossmann-like_a/b/a_fold"/>
</dbReference>
<dbReference type="PIRSF" id="PIRSF004491">
    <property type="entry name" value="FAD_Synth"/>
    <property type="match status" value="1"/>
</dbReference>
<protein>
    <recommendedName>
        <fullName evidence="14">Riboflavin biosynthesis protein</fullName>
    </recommendedName>
    <domain>
        <recommendedName>
            <fullName evidence="14">Riboflavin kinase</fullName>
            <ecNumber evidence="14">2.7.1.26</ecNumber>
        </recommendedName>
        <alternativeName>
            <fullName evidence="14">Flavokinase</fullName>
        </alternativeName>
    </domain>
    <domain>
        <recommendedName>
            <fullName evidence="14">FMN adenylyltransferase</fullName>
            <ecNumber evidence="14">2.7.7.2</ecNumber>
        </recommendedName>
        <alternativeName>
            <fullName evidence="14">FAD pyrophosphorylase</fullName>
        </alternativeName>
        <alternativeName>
            <fullName evidence="14">FAD synthase</fullName>
        </alternativeName>
    </domain>
</protein>
<organism evidence="16 17">
    <name type="scientific">Kineothrix sedimenti</name>
    <dbReference type="NCBI Taxonomy" id="3123317"/>
    <lineage>
        <taxon>Bacteria</taxon>
        <taxon>Bacillati</taxon>
        <taxon>Bacillota</taxon>
        <taxon>Clostridia</taxon>
        <taxon>Lachnospirales</taxon>
        <taxon>Lachnospiraceae</taxon>
        <taxon>Kineothrix</taxon>
    </lineage>
</organism>
<dbReference type="SUPFAM" id="SSF52374">
    <property type="entry name" value="Nucleotidylyl transferase"/>
    <property type="match status" value="1"/>
</dbReference>
<dbReference type="Pfam" id="PF06574">
    <property type="entry name" value="FAD_syn"/>
    <property type="match status" value="1"/>
</dbReference>
<keyword evidence="11" id="KW-0511">Multifunctional enzyme</keyword>
<evidence type="ECO:0000256" key="5">
    <source>
        <dbReference type="ARBA" id="ARBA00022679"/>
    </source>
</evidence>
<name>A0ABZ3F3H2_9FIRM</name>
<evidence type="ECO:0000313" key="16">
    <source>
        <dbReference type="EMBL" id="XAH76175.1"/>
    </source>
</evidence>
<dbReference type="SMART" id="SM00904">
    <property type="entry name" value="Flavokinase"/>
    <property type="match status" value="1"/>
</dbReference>
<evidence type="ECO:0000313" key="17">
    <source>
        <dbReference type="Proteomes" id="UP001451571"/>
    </source>
</evidence>
<keyword evidence="6 14" id="KW-0548">Nucleotidyltransferase</keyword>
<keyword evidence="10 14" id="KW-0067">ATP-binding</keyword>
<accession>A0ABZ3F3H2</accession>
<dbReference type="NCBIfam" id="TIGR00083">
    <property type="entry name" value="ribF"/>
    <property type="match status" value="1"/>
</dbReference>
<dbReference type="Proteomes" id="UP001451571">
    <property type="component" value="Chromosome"/>
</dbReference>
<evidence type="ECO:0000256" key="10">
    <source>
        <dbReference type="ARBA" id="ARBA00022840"/>
    </source>
</evidence>
<dbReference type="Gene3D" id="2.40.30.30">
    <property type="entry name" value="Riboflavin kinase-like"/>
    <property type="match status" value="1"/>
</dbReference>
<evidence type="ECO:0000256" key="3">
    <source>
        <dbReference type="ARBA" id="ARBA00022630"/>
    </source>
</evidence>
<dbReference type="RefSeq" id="WP_342759748.1">
    <property type="nucleotide sequence ID" value="NZ_CP146256.1"/>
</dbReference>